<proteinExistence type="predicted"/>
<evidence type="ECO:0000256" key="1">
    <source>
        <dbReference type="SAM" id="MobiDB-lite"/>
    </source>
</evidence>
<comment type="caution">
    <text evidence="2">The sequence shown here is derived from an EMBL/GenBank/DDBJ whole genome shotgun (WGS) entry which is preliminary data.</text>
</comment>
<feature type="compositionally biased region" description="Basic residues" evidence="1">
    <location>
        <begin position="169"/>
        <end position="180"/>
    </location>
</feature>
<dbReference type="EMBL" id="QGDQ01000002">
    <property type="protein sequence ID" value="PWJ55861.1"/>
    <property type="molecule type" value="Genomic_DNA"/>
</dbReference>
<dbReference type="Proteomes" id="UP000245469">
    <property type="component" value="Unassembled WGS sequence"/>
</dbReference>
<gene>
    <name evidence="2" type="ORF">BXY45_102229</name>
</gene>
<dbReference type="Pfam" id="PF14081">
    <property type="entry name" value="DUF4262"/>
    <property type="match status" value="1"/>
</dbReference>
<reference evidence="2 3" key="1">
    <citation type="submission" date="2018-03" db="EMBL/GenBank/DDBJ databases">
        <title>Genomic Encyclopedia of Archaeal and Bacterial Type Strains, Phase II (KMG-II): from individual species to whole genera.</title>
        <authorList>
            <person name="Goeker M."/>
        </authorList>
    </citation>
    <scope>NUCLEOTIDE SEQUENCE [LARGE SCALE GENOMIC DNA]</scope>
    <source>
        <strain evidence="2 3">DSM 44889</strain>
    </source>
</reference>
<protein>
    <submittedName>
        <fullName evidence="2">Uncharacterized protein DUF4262</fullName>
    </submittedName>
</protein>
<dbReference type="AlphaFoldDB" id="A0A316AE15"/>
<evidence type="ECO:0000313" key="2">
    <source>
        <dbReference type="EMBL" id="PWJ55861.1"/>
    </source>
</evidence>
<feature type="region of interest" description="Disordered" evidence="1">
    <location>
        <begin position="136"/>
        <end position="180"/>
    </location>
</feature>
<dbReference type="OrthoDB" id="511192at2"/>
<sequence length="180" mass="20121">MCDVCNGEPLEQVLARYQRMVDEYGWAVMGVEADGPRRPGFAYTVGLWAKHGHPELLISGCPVHSGSVDVLNDLAQHVAEGLRLDRGEAVPECIEERVVTVDVADVRRLEIAQALEGNDDVLIPALQLVRPDPRGRWPWEPGWSEPGVEYFGRPLPRPRSSSPRGGRVGQRHQPRRHGRR</sequence>
<evidence type="ECO:0000313" key="3">
    <source>
        <dbReference type="Proteomes" id="UP000245469"/>
    </source>
</evidence>
<feature type="compositionally biased region" description="Low complexity" evidence="1">
    <location>
        <begin position="152"/>
        <end position="165"/>
    </location>
</feature>
<dbReference type="InterPro" id="IPR025358">
    <property type="entry name" value="DUF4262"/>
</dbReference>
<accession>A0A316AE15</accession>
<organism evidence="2 3">
    <name type="scientific">Quadrisphaera granulorum</name>
    <dbReference type="NCBI Taxonomy" id="317664"/>
    <lineage>
        <taxon>Bacteria</taxon>
        <taxon>Bacillati</taxon>
        <taxon>Actinomycetota</taxon>
        <taxon>Actinomycetes</taxon>
        <taxon>Kineosporiales</taxon>
        <taxon>Kineosporiaceae</taxon>
        <taxon>Quadrisphaera</taxon>
    </lineage>
</organism>
<keyword evidence="3" id="KW-1185">Reference proteome</keyword>
<dbReference type="RefSeq" id="WP_109772901.1">
    <property type="nucleotide sequence ID" value="NZ_QGDQ01000002.1"/>
</dbReference>
<name>A0A316AE15_9ACTN</name>